<protein>
    <submittedName>
        <fullName evidence="1">Uncharacterized protein</fullName>
    </submittedName>
</protein>
<evidence type="ECO:0000313" key="1">
    <source>
        <dbReference type="EMBL" id="CAD2217948.1"/>
    </source>
</evidence>
<gene>
    <name evidence="1" type="ORF">ADEAN_000543400</name>
</gene>
<reference evidence="1 2" key="1">
    <citation type="submission" date="2020-08" db="EMBL/GenBank/DDBJ databases">
        <authorList>
            <person name="Newling K."/>
            <person name="Davey J."/>
            <person name="Forrester S."/>
        </authorList>
    </citation>
    <scope>NUCLEOTIDE SEQUENCE [LARGE SCALE GENOMIC DNA]</scope>
    <source>
        <strain evidence="2">Crithidia deanei Carvalho (ATCC PRA-265)</strain>
    </source>
</reference>
<name>A0A7G2CDM5_9TRYP</name>
<dbReference type="VEuPathDB" id="TriTrypDB:ADEAN_000543400"/>
<proteinExistence type="predicted"/>
<dbReference type="Proteomes" id="UP000515908">
    <property type="component" value="Chromosome 10"/>
</dbReference>
<dbReference type="OrthoDB" id="272213at2759"/>
<evidence type="ECO:0000313" key="2">
    <source>
        <dbReference type="Proteomes" id="UP000515908"/>
    </source>
</evidence>
<keyword evidence="2" id="KW-1185">Reference proteome</keyword>
<dbReference type="AlphaFoldDB" id="A0A7G2CDM5"/>
<accession>A0A7G2CDM5</accession>
<organism evidence="1 2">
    <name type="scientific">Angomonas deanei</name>
    <dbReference type="NCBI Taxonomy" id="59799"/>
    <lineage>
        <taxon>Eukaryota</taxon>
        <taxon>Discoba</taxon>
        <taxon>Euglenozoa</taxon>
        <taxon>Kinetoplastea</taxon>
        <taxon>Metakinetoplastina</taxon>
        <taxon>Trypanosomatida</taxon>
        <taxon>Trypanosomatidae</taxon>
        <taxon>Strigomonadinae</taxon>
        <taxon>Angomonas</taxon>
    </lineage>
</organism>
<sequence length="411" mass="45809">MRFLFMQCVLELEEQRISSELFNVYLLAISMTDTFNQNEVENVVDLMKVKEIVPDIVTKISLFILYLRLGIEESNLWWPIIRKEVVELQGDVGKYPLLQLRLLHCFQTLVRLHHNTEIMDQCFSLVKLIAPRYLNQRNLVPYIMLGISNAASSPSALVEAVKCADDFKGDTPGQSRKEDHEPLLHNEVTLFRLLAKCCASGSLSDVDYLIQYAAFYEKHEIVAAANLPVIGLLHVYALVRSGALQDALRELDQLPPSYCTTGRKVHMTSKTGKTIIILNKDVIQTCVVALAAGGAEGVLRQLALMKEKPVSGNSLNVIMAALAHYHDYHAAEQLLGYYAESGVPISTFTLRSLLLSYQDVEPALGVTRAQSVLLALPKWGVPLEVELLNTILHLALEAGTCKVLACFLTDM</sequence>
<dbReference type="EMBL" id="LR877154">
    <property type="protein sequence ID" value="CAD2217948.1"/>
    <property type="molecule type" value="Genomic_DNA"/>
</dbReference>